<evidence type="ECO:0008006" key="4">
    <source>
        <dbReference type="Google" id="ProtNLM"/>
    </source>
</evidence>
<comment type="caution">
    <text evidence="2">The sequence shown here is derived from an EMBL/GenBank/DDBJ whole genome shotgun (WGS) entry which is preliminary data.</text>
</comment>
<protein>
    <recommendedName>
        <fullName evidence="4">DUF3971 domain-containing protein</fullName>
    </recommendedName>
</protein>
<keyword evidence="1" id="KW-0812">Transmembrane</keyword>
<dbReference type="OrthoDB" id="7161641at2"/>
<dbReference type="EMBL" id="LGSZ01000022">
    <property type="protein sequence ID" value="KPH82171.1"/>
    <property type="molecule type" value="Genomic_DNA"/>
</dbReference>
<reference evidence="2 3" key="1">
    <citation type="submission" date="2015-07" db="EMBL/GenBank/DDBJ databases">
        <title>Whole genome sequencing of Bosea vaviloviae isolated from cave pool.</title>
        <authorList>
            <person name="Tan N.E.H."/>
            <person name="Lee Y.P."/>
            <person name="Gan H.M."/>
            <person name="Barton H."/>
            <person name="Savka M.A."/>
        </authorList>
    </citation>
    <scope>NUCLEOTIDE SEQUENCE [LARGE SCALE GENOMIC DNA]</scope>
    <source>
        <strain evidence="2 3">SD260</strain>
    </source>
</reference>
<dbReference type="AlphaFoldDB" id="A0A0N1N3J1"/>
<evidence type="ECO:0000256" key="1">
    <source>
        <dbReference type="SAM" id="Phobius"/>
    </source>
</evidence>
<evidence type="ECO:0000313" key="3">
    <source>
        <dbReference type="Proteomes" id="UP000037822"/>
    </source>
</evidence>
<dbReference type="PATRIC" id="fig|1526658.3.peg.3228"/>
<keyword evidence="3" id="KW-1185">Reference proteome</keyword>
<sequence>MDHSLERIEKALLDQDANRQDAATASLATPAEATCDVAEVKRRAKAGLVTIVVAVVVAIVTLAGAAATLLITGLVPLSGLEGRIAGAIEERLGPDWTVEAAAAELGRIDGHSQLRVRQVSFRHKSGAAIRAPEAILGYEPMALLRGSIRLTSVDLRGVNVRLGVNKDGALIVNADSAPAERSPPATLPDVEQWDAFTGIMAAVSTLAKGDGLLGALETAGMNGARLSLVDPSGRQRAGFEDVEIRLTRTGERGTRLTLKGRSGQRWKELAIDLSAEADGTQRADIDIVRFEPAEVVALALGSGGLSIDGLPVHGKASLRQAPDGSRSFSARIDVLPGTIRFPEGPIPPLVVDGAHLEIASSGDLSTIDVKSLEFNAAATQLKAAGTLRADGGAWRTSLEARGQISGVDADPPVAIDAAKLDLRFDPRINEALIESMSVQGPAIRAQGSGLVQQVGTSPLQRFSITATDSDPRAALALWPRWTSPDVHRTLSRQFLSGRLSSLRVDMDLPAEDHARLLQGAGIPDAALSVVVDASQIRFLPAPGLPPLVDASVSGKASGRTVQLAITKATADLGGGRQLQLSEGMFEIPETWMPRAQARTSFRTTGSMEALAALFAFPALKEFSPGAIDPASLRGTSDLKSVVTLALVDDPRPGEIVVTSAGTLSGVASDTLLGTEKLDGGNLTVNVDRTGLALRGEARVGGDRAQVEIKQDPRGKGEATLSLTLDNAARQKRGLGPEAGINGPVQVKVAKALGKGIDSPPRVEVDLAKASLDGAIPGLSKPVGRAAKATFNYIADSDGPDLADFTFDSNPVLIRGKIELNRQNAFESASLSQLRLSAGDNLKVEAKRDGNLTKLTIRGAVADVRPFIRDLQTASGPTAARGDKAARGSDLDVDLDVPILTGFNNEAITNATLKLSKRGGDLRAIAFQGRIGRSDVTVKQTSRQGEAAGGMLVQSENGGALLRFVDLYRRAHGGDLVLTIGPGDTRQSGELLFRNFVVRDEPALRRVVGEQSVQALSGDRAGSAPPVQIDVNEVTFIKLRAEFTRSASRLDVSDMVIWGQQVGFTLQGNVDYGRDRVDIGGTFVPGYAFNNAFAQVPVVGALLGGGSQYGGLFAVNFRISGAASAPTMSINPLSAIAPGILRRFVDPLGGAPAQKPVQPGQVLPR</sequence>
<keyword evidence="1" id="KW-1133">Transmembrane helix</keyword>
<proteinExistence type="predicted"/>
<organism evidence="2 3">
    <name type="scientific">Bosea vaviloviae</name>
    <dbReference type="NCBI Taxonomy" id="1526658"/>
    <lineage>
        <taxon>Bacteria</taxon>
        <taxon>Pseudomonadati</taxon>
        <taxon>Pseudomonadota</taxon>
        <taxon>Alphaproteobacteria</taxon>
        <taxon>Hyphomicrobiales</taxon>
        <taxon>Boseaceae</taxon>
        <taxon>Bosea</taxon>
    </lineage>
</organism>
<dbReference type="RefSeq" id="WP_054207832.1">
    <property type="nucleotide sequence ID" value="NZ_LGSZ01000022.1"/>
</dbReference>
<evidence type="ECO:0000313" key="2">
    <source>
        <dbReference type="EMBL" id="KPH82171.1"/>
    </source>
</evidence>
<gene>
    <name evidence="2" type="ORF">AE618_04450</name>
</gene>
<feature type="transmembrane region" description="Helical" evidence="1">
    <location>
        <begin position="48"/>
        <end position="75"/>
    </location>
</feature>
<name>A0A0N1N3J1_9HYPH</name>
<dbReference type="Proteomes" id="UP000037822">
    <property type="component" value="Unassembled WGS sequence"/>
</dbReference>
<keyword evidence="1" id="KW-0472">Membrane</keyword>
<accession>A0A0N1N3J1</accession>